<feature type="compositionally biased region" description="Basic and acidic residues" evidence="1">
    <location>
        <begin position="80"/>
        <end position="102"/>
    </location>
</feature>
<dbReference type="Proteomes" id="UP000187266">
    <property type="component" value="Chromosome"/>
</dbReference>
<feature type="transmembrane region" description="Helical" evidence="2">
    <location>
        <begin position="12"/>
        <end position="33"/>
    </location>
</feature>
<accession>A0A1U7DFA0</accession>
<dbReference type="AlphaFoldDB" id="A0A1U7DFA0"/>
<keyword evidence="2" id="KW-0472">Membrane</keyword>
<evidence type="ECO:0000313" key="3">
    <source>
        <dbReference type="EMBL" id="APX88674.1"/>
    </source>
</evidence>
<keyword evidence="2" id="KW-1133">Transmembrane helix</keyword>
<keyword evidence="4" id="KW-1185">Reference proteome</keyword>
<reference evidence="3 4" key="1">
    <citation type="submission" date="2017-01" db="EMBL/GenBank/DDBJ databases">
        <title>Genomic analysis of Xuhuaishuia manganoxidans DY6-4.</title>
        <authorList>
            <person name="Wang X."/>
        </authorList>
    </citation>
    <scope>NUCLEOTIDE SEQUENCE [LARGE SCALE GENOMIC DNA]</scope>
    <source>
        <strain evidence="3 4">DY6-4</strain>
    </source>
</reference>
<name>A0A1U7DFA0_9RHOB</name>
<accession>A0A2M9DGB7</accession>
<evidence type="ECO:0000313" key="4">
    <source>
        <dbReference type="Proteomes" id="UP000187266"/>
    </source>
</evidence>
<gene>
    <name evidence="3" type="ORF">BV394_02110</name>
</gene>
<sequence>MINFIAEAFKHMVGFIAGLALIASVIFGVAAWISTGGGWQAWLALVAGPLLVIFTFGTLALVIQNNQLLRRIADGQDAPPKPRAEPASDAALRREPAMRAGR</sequence>
<protein>
    <submittedName>
        <fullName evidence="3">Uncharacterized protein</fullName>
    </submittedName>
</protein>
<feature type="region of interest" description="Disordered" evidence="1">
    <location>
        <begin position="74"/>
        <end position="102"/>
    </location>
</feature>
<keyword evidence="2" id="KW-0812">Transmembrane</keyword>
<proteinExistence type="predicted"/>
<feature type="transmembrane region" description="Helical" evidence="2">
    <location>
        <begin position="39"/>
        <end position="63"/>
    </location>
</feature>
<dbReference type="STRING" id="1267768.BV394_02110"/>
<evidence type="ECO:0000256" key="2">
    <source>
        <dbReference type="SAM" id="Phobius"/>
    </source>
</evidence>
<dbReference type="EMBL" id="CP019124">
    <property type="protein sequence ID" value="APX88674.1"/>
    <property type="molecule type" value="Genomic_DNA"/>
</dbReference>
<dbReference type="RefSeq" id="WP_076978698.1">
    <property type="nucleotide sequence ID" value="NZ_CP019124.1"/>
</dbReference>
<evidence type="ECO:0000256" key="1">
    <source>
        <dbReference type="SAM" id="MobiDB-lite"/>
    </source>
</evidence>
<organism evidence="3 4">
    <name type="scientific">Brevirhabdus pacifica</name>
    <dbReference type="NCBI Taxonomy" id="1267768"/>
    <lineage>
        <taxon>Bacteria</taxon>
        <taxon>Pseudomonadati</taxon>
        <taxon>Pseudomonadota</taxon>
        <taxon>Alphaproteobacteria</taxon>
        <taxon>Rhodobacterales</taxon>
        <taxon>Paracoccaceae</taxon>
        <taxon>Brevirhabdus</taxon>
    </lineage>
</organism>